<evidence type="ECO:0000313" key="3">
    <source>
        <dbReference type="EMBL" id="SEI59790.1"/>
    </source>
</evidence>
<proteinExistence type="predicted"/>
<dbReference type="AlphaFoldDB" id="A0A1H6S722"/>
<dbReference type="InterPro" id="IPR011990">
    <property type="entry name" value="TPR-like_helical_dom_sf"/>
</dbReference>
<keyword evidence="2" id="KW-0472">Membrane</keyword>
<dbReference type="EMBL" id="FNYA01000002">
    <property type="protein sequence ID" value="SEI59790.1"/>
    <property type="molecule type" value="Genomic_DNA"/>
</dbReference>
<name>A0A1H6S722_9FLAO</name>
<protein>
    <submittedName>
        <fullName evidence="3">Uncharacterized protein</fullName>
    </submittedName>
</protein>
<dbReference type="RefSeq" id="WP_091309259.1">
    <property type="nucleotide sequence ID" value="NZ_CBCSJU010000005.1"/>
</dbReference>
<feature type="transmembrane region" description="Helical" evidence="2">
    <location>
        <begin position="62"/>
        <end position="80"/>
    </location>
</feature>
<dbReference type="Proteomes" id="UP000199702">
    <property type="component" value="Unassembled WGS sequence"/>
</dbReference>
<evidence type="ECO:0000313" key="4">
    <source>
        <dbReference type="Proteomes" id="UP000199702"/>
    </source>
</evidence>
<gene>
    <name evidence="3" type="ORF">SAMN05660918_1079</name>
</gene>
<keyword evidence="2" id="KW-1133">Transmembrane helix</keyword>
<dbReference type="Gene3D" id="1.25.40.10">
    <property type="entry name" value="Tetratricopeptide repeat domain"/>
    <property type="match status" value="1"/>
</dbReference>
<keyword evidence="2" id="KW-0812">Transmembrane</keyword>
<evidence type="ECO:0000256" key="1">
    <source>
        <dbReference type="SAM" id="MobiDB-lite"/>
    </source>
</evidence>
<organism evidence="3 4">
    <name type="scientific">Flavobacterium terrigena</name>
    <dbReference type="NCBI Taxonomy" id="402734"/>
    <lineage>
        <taxon>Bacteria</taxon>
        <taxon>Pseudomonadati</taxon>
        <taxon>Bacteroidota</taxon>
        <taxon>Flavobacteriia</taxon>
        <taxon>Flavobacteriales</taxon>
        <taxon>Flavobacteriaceae</taxon>
        <taxon>Flavobacterium</taxon>
    </lineage>
</organism>
<reference evidence="4" key="1">
    <citation type="submission" date="2016-10" db="EMBL/GenBank/DDBJ databases">
        <authorList>
            <person name="Varghese N."/>
            <person name="Submissions S."/>
        </authorList>
    </citation>
    <scope>NUCLEOTIDE SEQUENCE [LARGE SCALE GENOMIC DNA]</scope>
    <source>
        <strain evidence="4">DSM 17934</strain>
    </source>
</reference>
<feature type="region of interest" description="Disordered" evidence="1">
    <location>
        <begin position="1"/>
        <end position="21"/>
    </location>
</feature>
<evidence type="ECO:0000256" key="2">
    <source>
        <dbReference type="SAM" id="Phobius"/>
    </source>
</evidence>
<dbReference type="SUPFAM" id="SSF48452">
    <property type="entry name" value="TPR-like"/>
    <property type="match status" value="1"/>
</dbReference>
<sequence length="264" mass="29089">MATYNKRGYKSPKPEVEKDPAFDTTVEEVNVNESESTTAGVFNTLDETANKTEEWVIRNQKAILGVIAAVAIGTLGYILFNKFIATPKQEEAFRDMNQAQMYFQQAVDATEKQDSLFKLSLKGGEGKLGFEGIISEYSGTKAANLAEYYAGMAYLNTKQFDKAIEHLDNFSSSEKVLSALAIGAKGDANAELNKNEEALKLYVEAANVDDNDFVTPRYLLKAANIAIVLNKNEEALGYLKTIKEKYETSQEGSSVDILIASLEK</sequence>
<feature type="compositionally biased region" description="Basic and acidic residues" evidence="1">
    <location>
        <begin position="12"/>
        <end position="21"/>
    </location>
</feature>
<accession>A0A1H6S722</accession>
<dbReference type="OrthoDB" id="9808622at2"/>
<dbReference type="STRING" id="402734.SAMN05660918_1079"/>
<keyword evidence="4" id="KW-1185">Reference proteome</keyword>